<dbReference type="InterPro" id="IPR003362">
    <property type="entry name" value="Bact_transf"/>
</dbReference>
<evidence type="ECO:0000259" key="4">
    <source>
        <dbReference type="Pfam" id="PF02397"/>
    </source>
</evidence>
<feature type="transmembrane region" description="Helical" evidence="3">
    <location>
        <begin position="12"/>
        <end position="35"/>
    </location>
</feature>
<evidence type="ECO:0000313" key="6">
    <source>
        <dbReference type="Proteomes" id="UP000307874"/>
    </source>
</evidence>
<evidence type="ECO:0000256" key="2">
    <source>
        <dbReference type="ARBA" id="ARBA00023169"/>
    </source>
</evidence>
<dbReference type="PANTHER" id="PTHR30576:SF0">
    <property type="entry name" value="UNDECAPRENYL-PHOSPHATE N-ACETYLGALACTOSAMINYL 1-PHOSPHATE TRANSFERASE-RELATED"/>
    <property type="match status" value="1"/>
</dbReference>
<keyword evidence="6" id="KW-1185">Reference proteome</keyword>
<dbReference type="OrthoDB" id="9808602at2"/>
<comment type="caution">
    <text evidence="5">The sequence shown here is derived from an EMBL/GenBank/DDBJ whole genome shotgun (WGS) entry which is preliminary data.</text>
</comment>
<accession>A0A5C4JKX2</accession>
<evidence type="ECO:0000313" key="5">
    <source>
        <dbReference type="EMBL" id="TNB46155.1"/>
    </source>
</evidence>
<dbReference type="Proteomes" id="UP000307874">
    <property type="component" value="Unassembled WGS sequence"/>
</dbReference>
<feature type="domain" description="Bacterial sugar transferase" evidence="4">
    <location>
        <begin position="9"/>
        <end position="195"/>
    </location>
</feature>
<keyword evidence="2" id="KW-0270">Exopolysaccharide synthesis</keyword>
<dbReference type="Pfam" id="PF02397">
    <property type="entry name" value="Bac_transf"/>
    <property type="match status" value="1"/>
</dbReference>
<protein>
    <submittedName>
        <fullName evidence="5">Sugar transferase</fullName>
    </submittedName>
</protein>
<keyword evidence="5" id="KW-0808">Transferase</keyword>
<gene>
    <name evidence="5" type="ORF">FF124_19425</name>
</gene>
<dbReference type="GO" id="GO:0000271">
    <property type="term" value="P:polysaccharide biosynthetic process"/>
    <property type="evidence" value="ECO:0007669"/>
    <property type="project" value="UniProtKB-KW"/>
</dbReference>
<proteinExistence type="inferred from homology"/>
<comment type="similarity">
    <text evidence="1">Belongs to the bacterial sugar transferase family.</text>
</comment>
<dbReference type="EMBL" id="VCLB01000012">
    <property type="protein sequence ID" value="TNB46155.1"/>
    <property type="molecule type" value="Genomic_DNA"/>
</dbReference>
<evidence type="ECO:0000256" key="3">
    <source>
        <dbReference type="SAM" id="Phobius"/>
    </source>
</evidence>
<keyword evidence="3" id="KW-1133">Transmembrane helix</keyword>
<dbReference type="AlphaFoldDB" id="A0A5C4JKX2"/>
<evidence type="ECO:0000256" key="1">
    <source>
        <dbReference type="ARBA" id="ARBA00006464"/>
    </source>
</evidence>
<dbReference type="PANTHER" id="PTHR30576">
    <property type="entry name" value="COLANIC BIOSYNTHESIS UDP-GLUCOSE LIPID CARRIER TRANSFERASE"/>
    <property type="match status" value="1"/>
</dbReference>
<sequence length="203" mass="22589">MSPGALFSKRTFDIAISLGALVALTPLFLVVSALIKLEDRGPVFFFQERWGQNGKKIRIIKFRTMAQRNSGLGAGASVGNNNNRFSKVGAFLRRTNIDEIPQLLNVAKGDMSLIGPRCHPVGMLAGDIAYEELFPDYQQRHVMRPGLSGLAQIRGWRGPTTRRGEARARIACDLYYVQNYSFWLDIKILLATIRSEVGRGTGF</sequence>
<organism evidence="5 6">
    <name type="scientific">Martelella lutilitoris</name>
    <dbReference type="NCBI Taxonomy" id="2583532"/>
    <lineage>
        <taxon>Bacteria</taxon>
        <taxon>Pseudomonadati</taxon>
        <taxon>Pseudomonadota</taxon>
        <taxon>Alphaproteobacteria</taxon>
        <taxon>Hyphomicrobiales</taxon>
        <taxon>Aurantimonadaceae</taxon>
        <taxon>Martelella</taxon>
    </lineage>
</organism>
<keyword evidence="3" id="KW-0472">Membrane</keyword>
<name>A0A5C4JKX2_9HYPH</name>
<dbReference type="GO" id="GO:0016780">
    <property type="term" value="F:phosphotransferase activity, for other substituted phosphate groups"/>
    <property type="evidence" value="ECO:0007669"/>
    <property type="project" value="TreeGrafter"/>
</dbReference>
<keyword evidence="3" id="KW-0812">Transmembrane</keyword>
<reference evidence="5 6" key="1">
    <citation type="submission" date="2019-06" db="EMBL/GenBank/DDBJ databases">
        <title>Martelella lutilitoris sp. nov., isolated from a tidal mudflat.</title>
        <authorList>
            <person name="Kim Y.-J."/>
        </authorList>
    </citation>
    <scope>NUCLEOTIDE SEQUENCE [LARGE SCALE GENOMIC DNA]</scope>
    <source>
        <strain evidence="5 6">GH2-6</strain>
    </source>
</reference>